<reference evidence="4" key="1">
    <citation type="submission" date="2010-05" db="EMBL/GenBank/DDBJ databases">
        <title>The genome sequence of Magnaporthe poae strain ATCC 64411.</title>
        <authorList>
            <person name="Ma L.-J."/>
            <person name="Dead R."/>
            <person name="Young S."/>
            <person name="Zeng Q."/>
            <person name="Koehrsen M."/>
            <person name="Alvarado L."/>
            <person name="Berlin A."/>
            <person name="Chapman S.B."/>
            <person name="Chen Z."/>
            <person name="Freedman E."/>
            <person name="Gellesch M."/>
            <person name="Goldberg J."/>
            <person name="Griggs A."/>
            <person name="Gujja S."/>
            <person name="Heilman E.R."/>
            <person name="Heiman D."/>
            <person name="Hepburn T."/>
            <person name="Howarth C."/>
            <person name="Jen D."/>
            <person name="Larson L."/>
            <person name="Mehta T."/>
            <person name="Neiman D."/>
            <person name="Pearson M."/>
            <person name="Roberts A."/>
            <person name="Saif S."/>
            <person name="Shea T."/>
            <person name="Shenoy N."/>
            <person name="Sisk P."/>
            <person name="Stolte C."/>
            <person name="Sykes S."/>
            <person name="Walk T."/>
            <person name="White J."/>
            <person name="Yandava C."/>
            <person name="Haas B."/>
            <person name="Nusbaum C."/>
            <person name="Birren B."/>
        </authorList>
    </citation>
    <scope>NUCLEOTIDE SEQUENCE [LARGE SCALE GENOMIC DNA]</scope>
    <source>
        <strain evidence="4">ATCC 64411 / 73-15</strain>
    </source>
</reference>
<accession>A0A0C4DKM0</accession>
<gene>
    <name evidence="2" type="ORF">MAPG_00297</name>
</gene>
<protein>
    <submittedName>
        <fullName evidence="2 3">Uncharacterized protein</fullName>
    </submittedName>
</protein>
<evidence type="ECO:0000313" key="2">
    <source>
        <dbReference type="EMBL" id="KLU81203.1"/>
    </source>
</evidence>
<sequence length="123" mass="12963">MPLPPLAPSDQKRGSRIKWSCPPHPPNRDLRCNCANKEGDGGYVASQPASQPLSRPPPNARGGDSGQSFCLNARHVDAGCSRGTRALLDCGTFSISDAPFFSGAGPAERWKRNGLVDGSSSSK</sequence>
<organism evidence="3 4">
    <name type="scientific">Magnaporthiopsis poae (strain ATCC 64411 / 73-15)</name>
    <name type="common">Kentucky bluegrass fungus</name>
    <name type="synonym">Magnaporthe poae</name>
    <dbReference type="NCBI Taxonomy" id="644358"/>
    <lineage>
        <taxon>Eukaryota</taxon>
        <taxon>Fungi</taxon>
        <taxon>Dikarya</taxon>
        <taxon>Ascomycota</taxon>
        <taxon>Pezizomycotina</taxon>
        <taxon>Sordariomycetes</taxon>
        <taxon>Sordariomycetidae</taxon>
        <taxon>Magnaporthales</taxon>
        <taxon>Magnaporthaceae</taxon>
        <taxon>Magnaporthiopsis</taxon>
    </lineage>
</organism>
<dbReference type="EMBL" id="GL876966">
    <property type="protein sequence ID" value="KLU81203.1"/>
    <property type="molecule type" value="Genomic_DNA"/>
</dbReference>
<name>A0A0C4DKM0_MAGP6</name>
<reference evidence="2" key="3">
    <citation type="submission" date="2011-03" db="EMBL/GenBank/DDBJ databases">
        <title>Annotation of Magnaporthe poae ATCC 64411.</title>
        <authorList>
            <person name="Ma L.-J."/>
            <person name="Dead R."/>
            <person name="Young S.K."/>
            <person name="Zeng Q."/>
            <person name="Gargeya S."/>
            <person name="Fitzgerald M."/>
            <person name="Haas B."/>
            <person name="Abouelleil A."/>
            <person name="Alvarado L."/>
            <person name="Arachchi H.M."/>
            <person name="Berlin A."/>
            <person name="Brown A."/>
            <person name="Chapman S.B."/>
            <person name="Chen Z."/>
            <person name="Dunbar C."/>
            <person name="Freedman E."/>
            <person name="Gearin G."/>
            <person name="Gellesch M."/>
            <person name="Goldberg J."/>
            <person name="Griggs A."/>
            <person name="Gujja S."/>
            <person name="Heiman D."/>
            <person name="Howarth C."/>
            <person name="Larson L."/>
            <person name="Lui A."/>
            <person name="MacDonald P.J.P."/>
            <person name="Mehta T."/>
            <person name="Montmayeur A."/>
            <person name="Murphy C."/>
            <person name="Neiman D."/>
            <person name="Pearson M."/>
            <person name="Priest M."/>
            <person name="Roberts A."/>
            <person name="Saif S."/>
            <person name="Shea T."/>
            <person name="Shenoy N."/>
            <person name="Sisk P."/>
            <person name="Stolte C."/>
            <person name="Sykes S."/>
            <person name="Yandava C."/>
            <person name="Wortman J."/>
            <person name="Nusbaum C."/>
            <person name="Birren B."/>
        </authorList>
    </citation>
    <scope>NUCLEOTIDE SEQUENCE</scope>
    <source>
        <strain evidence="2">ATCC 64411</strain>
    </source>
</reference>
<dbReference type="Proteomes" id="UP000011715">
    <property type="component" value="Unassembled WGS sequence"/>
</dbReference>
<evidence type="ECO:0000313" key="3">
    <source>
        <dbReference type="EnsemblFungi" id="MAPG_00297T0"/>
    </source>
</evidence>
<feature type="region of interest" description="Disordered" evidence="1">
    <location>
        <begin position="1"/>
        <end position="25"/>
    </location>
</feature>
<feature type="region of interest" description="Disordered" evidence="1">
    <location>
        <begin position="41"/>
        <end position="67"/>
    </location>
</feature>
<dbReference type="EnsemblFungi" id="MAPG_00297T0">
    <property type="protein sequence ID" value="MAPG_00297T0"/>
    <property type="gene ID" value="MAPG_00297"/>
</dbReference>
<evidence type="ECO:0000313" key="4">
    <source>
        <dbReference type="Proteomes" id="UP000011715"/>
    </source>
</evidence>
<dbReference type="VEuPathDB" id="FungiDB:MAPG_00297"/>
<proteinExistence type="predicted"/>
<dbReference type="EMBL" id="ADBL01000069">
    <property type="status" value="NOT_ANNOTATED_CDS"/>
    <property type="molecule type" value="Genomic_DNA"/>
</dbReference>
<reference evidence="3" key="4">
    <citation type="journal article" date="2015" name="G3 (Bethesda)">
        <title>Genome sequences of three phytopathogenic species of the Magnaporthaceae family of fungi.</title>
        <authorList>
            <person name="Okagaki L.H."/>
            <person name="Nunes C.C."/>
            <person name="Sailsbery J."/>
            <person name="Clay B."/>
            <person name="Brown D."/>
            <person name="John T."/>
            <person name="Oh Y."/>
            <person name="Young N."/>
            <person name="Fitzgerald M."/>
            <person name="Haas B.J."/>
            <person name="Zeng Q."/>
            <person name="Young S."/>
            <person name="Adiconis X."/>
            <person name="Fan L."/>
            <person name="Levin J.Z."/>
            <person name="Mitchell T.K."/>
            <person name="Okubara P.A."/>
            <person name="Farman M.L."/>
            <person name="Kohn L.M."/>
            <person name="Birren B."/>
            <person name="Ma L.-J."/>
            <person name="Dean R.A."/>
        </authorList>
    </citation>
    <scope>NUCLEOTIDE SEQUENCE</scope>
    <source>
        <strain evidence="3">ATCC 64411 / 73-15</strain>
    </source>
</reference>
<keyword evidence="4" id="KW-1185">Reference proteome</keyword>
<evidence type="ECO:0000256" key="1">
    <source>
        <dbReference type="SAM" id="MobiDB-lite"/>
    </source>
</evidence>
<feature type="region of interest" description="Disordered" evidence="1">
    <location>
        <begin position="104"/>
        <end position="123"/>
    </location>
</feature>
<reference evidence="3" key="5">
    <citation type="submission" date="2015-06" db="UniProtKB">
        <authorList>
            <consortium name="EnsemblFungi"/>
        </authorList>
    </citation>
    <scope>IDENTIFICATION</scope>
    <source>
        <strain evidence="3">ATCC 64411</strain>
    </source>
</reference>
<dbReference type="AlphaFoldDB" id="A0A0C4DKM0"/>
<reference evidence="2" key="2">
    <citation type="submission" date="2010-05" db="EMBL/GenBank/DDBJ databases">
        <title>The Genome Sequence of Magnaporthe poae strain ATCC 64411.</title>
        <authorList>
            <consortium name="The Broad Institute Genome Sequencing Platform"/>
            <consortium name="Broad Institute Genome Sequencing Center for Infectious Disease"/>
            <person name="Ma L.-J."/>
            <person name="Dead R."/>
            <person name="Young S."/>
            <person name="Zeng Q."/>
            <person name="Koehrsen M."/>
            <person name="Alvarado L."/>
            <person name="Berlin A."/>
            <person name="Chapman S.B."/>
            <person name="Chen Z."/>
            <person name="Freedman E."/>
            <person name="Gellesch M."/>
            <person name="Goldberg J."/>
            <person name="Griggs A."/>
            <person name="Gujja S."/>
            <person name="Heilman E.R."/>
            <person name="Heiman D."/>
            <person name="Hepburn T."/>
            <person name="Howarth C."/>
            <person name="Jen D."/>
            <person name="Larson L."/>
            <person name="Mehta T."/>
            <person name="Neiman D."/>
            <person name="Pearson M."/>
            <person name="Roberts A."/>
            <person name="Saif S."/>
            <person name="Shea T."/>
            <person name="Shenoy N."/>
            <person name="Sisk P."/>
            <person name="Stolte C."/>
            <person name="Sykes S."/>
            <person name="Walk T."/>
            <person name="White J."/>
            <person name="Yandava C."/>
            <person name="Haas B."/>
            <person name="Nusbaum C."/>
            <person name="Birren B."/>
        </authorList>
    </citation>
    <scope>NUCLEOTIDE SEQUENCE</scope>
    <source>
        <strain evidence="2">ATCC 64411</strain>
    </source>
</reference>